<evidence type="ECO:0000313" key="2">
    <source>
        <dbReference type="Proteomes" id="UP000297245"/>
    </source>
</evidence>
<evidence type="ECO:0000313" key="1">
    <source>
        <dbReference type="EMBL" id="THV03546.1"/>
    </source>
</evidence>
<name>A0A4V4HHP8_DENBC</name>
<gene>
    <name evidence="1" type="ORF">K435DRAFT_791739</name>
</gene>
<organism evidence="1 2">
    <name type="scientific">Dendrothele bispora (strain CBS 962.96)</name>
    <dbReference type="NCBI Taxonomy" id="1314807"/>
    <lineage>
        <taxon>Eukaryota</taxon>
        <taxon>Fungi</taxon>
        <taxon>Dikarya</taxon>
        <taxon>Basidiomycota</taxon>
        <taxon>Agaricomycotina</taxon>
        <taxon>Agaricomycetes</taxon>
        <taxon>Agaricomycetidae</taxon>
        <taxon>Agaricales</taxon>
        <taxon>Agaricales incertae sedis</taxon>
        <taxon>Dendrothele</taxon>
    </lineage>
</organism>
<keyword evidence="2" id="KW-1185">Reference proteome</keyword>
<reference evidence="1 2" key="1">
    <citation type="journal article" date="2019" name="Nat. Ecol. Evol.">
        <title>Megaphylogeny resolves global patterns of mushroom evolution.</title>
        <authorList>
            <person name="Varga T."/>
            <person name="Krizsan K."/>
            <person name="Foldi C."/>
            <person name="Dima B."/>
            <person name="Sanchez-Garcia M."/>
            <person name="Sanchez-Ramirez S."/>
            <person name="Szollosi G.J."/>
            <person name="Szarkandi J.G."/>
            <person name="Papp V."/>
            <person name="Albert L."/>
            <person name="Andreopoulos W."/>
            <person name="Angelini C."/>
            <person name="Antonin V."/>
            <person name="Barry K.W."/>
            <person name="Bougher N.L."/>
            <person name="Buchanan P."/>
            <person name="Buyck B."/>
            <person name="Bense V."/>
            <person name="Catcheside P."/>
            <person name="Chovatia M."/>
            <person name="Cooper J."/>
            <person name="Damon W."/>
            <person name="Desjardin D."/>
            <person name="Finy P."/>
            <person name="Geml J."/>
            <person name="Haridas S."/>
            <person name="Hughes K."/>
            <person name="Justo A."/>
            <person name="Karasinski D."/>
            <person name="Kautmanova I."/>
            <person name="Kiss B."/>
            <person name="Kocsube S."/>
            <person name="Kotiranta H."/>
            <person name="LaButti K.M."/>
            <person name="Lechner B.E."/>
            <person name="Liimatainen K."/>
            <person name="Lipzen A."/>
            <person name="Lukacs Z."/>
            <person name="Mihaltcheva S."/>
            <person name="Morgado L.N."/>
            <person name="Niskanen T."/>
            <person name="Noordeloos M.E."/>
            <person name="Ohm R.A."/>
            <person name="Ortiz-Santana B."/>
            <person name="Ovrebo C."/>
            <person name="Racz N."/>
            <person name="Riley R."/>
            <person name="Savchenko A."/>
            <person name="Shiryaev A."/>
            <person name="Soop K."/>
            <person name="Spirin V."/>
            <person name="Szebenyi C."/>
            <person name="Tomsovsky M."/>
            <person name="Tulloss R.E."/>
            <person name="Uehling J."/>
            <person name="Grigoriev I.V."/>
            <person name="Vagvolgyi C."/>
            <person name="Papp T."/>
            <person name="Martin F.M."/>
            <person name="Miettinen O."/>
            <person name="Hibbett D.S."/>
            <person name="Nagy L.G."/>
        </authorList>
    </citation>
    <scope>NUCLEOTIDE SEQUENCE [LARGE SCALE GENOMIC DNA]</scope>
    <source>
        <strain evidence="1 2">CBS 962.96</strain>
    </source>
</reference>
<dbReference type="AlphaFoldDB" id="A0A4V4HHP8"/>
<protein>
    <submittedName>
        <fullName evidence="1">Uncharacterized protein</fullName>
    </submittedName>
</protein>
<proteinExistence type="predicted"/>
<dbReference type="OrthoDB" id="448455at2759"/>
<accession>A0A4V4HHP8</accession>
<dbReference type="EMBL" id="ML179066">
    <property type="protein sequence ID" value="THV03546.1"/>
    <property type="molecule type" value="Genomic_DNA"/>
</dbReference>
<dbReference type="Proteomes" id="UP000297245">
    <property type="component" value="Unassembled WGS sequence"/>
</dbReference>
<sequence>MSDNQKAENEKPPVSGSTIELFRNSSHISINQSSINIQQFEHGDHNNQAKDVAEKIKWIRAPDPFTNFNTACKNITEGTGTWLVSGNETFHMWKIHGHLLWLQGKAGSGKTFLW</sequence>